<reference evidence="2 4" key="1">
    <citation type="submission" date="2015-10" db="EMBL/GenBank/DDBJ databases">
        <title>The cercosporin biosynthetic gene cluster was horizontally transferred to several fungal lineages and shown to be expanded in Cercospora beticola based on microsynteny with recipient genomes.</title>
        <authorList>
            <person name="De Jonge R."/>
            <person name="Ebert M.K."/>
            <person name="Suttle J.C."/>
            <person name="Jurick Ii W.M."/>
            <person name="Secor G.A."/>
            <person name="Thomma B.P."/>
            <person name="Van De Peer Y."/>
            <person name="Bolton M.D."/>
        </authorList>
    </citation>
    <scope>NUCLEOTIDE SEQUENCE [LARGE SCALE GENOMIC DNA]</scope>
    <source>
        <strain evidence="2 4">09-40</strain>
    </source>
</reference>
<dbReference type="AlphaFoldDB" id="A0A2G5HUS9"/>
<reference evidence="3 5" key="2">
    <citation type="submission" date="2023-09" db="EMBL/GenBank/DDBJ databases">
        <title>Complete-Gapless Cercospora beticola genome.</title>
        <authorList>
            <person name="Wyatt N.A."/>
            <person name="Spanner R.E."/>
            <person name="Bolton M.D."/>
        </authorList>
    </citation>
    <scope>NUCLEOTIDE SEQUENCE [LARGE SCALE GENOMIC DNA]</scope>
    <source>
        <strain evidence="3">Cb09-40</strain>
    </source>
</reference>
<keyword evidence="5" id="KW-1185">Reference proteome</keyword>
<evidence type="ECO:0000313" key="4">
    <source>
        <dbReference type="Proteomes" id="UP000230605"/>
    </source>
</evidence>
<dbReference type="InterPro" id="IPR009339">
    <property type="entry name" value="DUF998"/>
</dbReference>
<feature type="transmembrane region" description="Helical" evidence="1">
    <location>
        <begin position="181"/>
        <end position="201"/>
    </location>
</feature>
<dbReference type="Proteomes" id="UP001302367">
    <property type="component" value="Chromosome 8"/>
</dbReference>
<feature type="transmembrane region" description="Helical" evidence="1">
    <location>
        <begin position="87"/>
        <end position="107"/>
    </location>
</feature>
<dbReference type="EMBL" id="CP134191">
    <property type="protein sequence ID" value="WPB07263.1"/>
    <property type="molecule type" value="Genomic_DNA"/>
</dbReference>
<feature type="transmembrane region" description="Helical" evidence="1">
    <location>
        <begin position="150"/>
        <end position="169"/>
    </location>
</feature>
<evidence type="ECO:0000313" key="3">
    <source>
        <dbReference type="EMBL" id="WPB07263.1"/>
    </source>
</evidence>
<dbReference type="Pfam" id="PF06197">
    <property type="entry name" value="DUF998"/>
    <property type="match status" value="1"/>
</dbReference>
<dbReference type="EMBL" id="LKMD01000103">
    <property type="protein sequence ID" value="PIA96275.1"/>
    <property type="molecule type" value="Genomic_DNA"/>
</dbReference>
<protein>
    <recommendedName>
        <fullName evidence="6">DUF998 domain-containing protein</fullName>
    </recommendedName>
</protein>
<dbReference type="Proteomes" id="UP000230605">
    <property type="component" value="Chromosome 8"/>
</dbReference>
<keyword evidence="1" id="KW-0472">Membrane</keyword>
<evidence type="ECO:0000256" key="1">
    <source>
        <dbReference type="SAM" id="Phobius"/>
    </source>
</evidence>
<evidence type="ECO:0000313" key="5">
    <source>
        <dbReference type="Proteomes" id="UP001302367"/>
    </source>
</evidence>
<evidence type="ECO:0000313" key="2">
    <source>
        <dbReference type="EMBL" id="PIA96275.1"/>
    </source>
</evidence>
<dbReference type="OrthoDB" id="3650249at2759"/>
<keyword evidence="1" id="KW-0812">Transmembrane</keyword>
<feature type="transmembrane region" description="Helical" evidence="1">
    <location>
        <begin position="119"/>
        <end position="138"/>
    </location>
</feature>
<name>A0A2G5HUS9_CERBT</name>
<feature type="transmembrane region" description="Helical" evidence="1">
    <location>
        <begin position="21"/>
        <end position="41"/>
    </location>
</feature>
<sequence length="248" mass="26870">MASTGSPPNKPTGDAVPSSTLNTLPAVFACIIYFVTPALYYGTEFYVSQEHSPSYSYKEHYTSQLAVSEEYVDKKTGRLAVSPRGNLMNLMFFSHGILYLLGQRLLLSSFKAPKLAKARTIAAVGYMIGSTLLAAIPAGDKEEEAGLAPFHILGAVLAIGSGNVNSLLTGIAAERWGLHKVVSLVSGIIGLVSFVAFITVGDKGPTPGLYQRASIYPIEVWMFFTADMLMGEISKFMKEMDQEIIKRE</sequence>
<gene>
    <name evidence="2" type="ORF">CB0940_10542</name>
    <name evidence="3" type="ORF">RHO25_011924</name>
</gene>
<keyword evidence="1" id="KW-1133">Transmembrane helix</keyword>
<proteinExistence type="predicted"/>
<feature type="transmembrane region" description="Helical" evidence="1">
    <location>
        <begin position="213"/>
        <end position="230"/>
    </location>
</feature>
<evidence type="ECO:0008006" key="6">
    <source>
        <dbReference type="Google" id="ProtNLM"/>
    </source>
</evidence>
<accession>A0A2G5HUS9</accession>
<organism evidence="2 4">
    <name type="scientific">Cercospora beticola</name>
    <name type="common">Sugarbeet leaf spot fungus</name>
    <dbReference type="NCBI Taxonomy" id="122368"/>
    <lineage>
        <taxon>Eukaryota</taxon>
        <taxon>Fungi</taxon>
        <taxon>Dikarya</taxon>
        <taxon>Ascomycota</taxon>
        <taxon>Pezizomycotina</taxon>
        <taxon>Dothideomycetes</taxon>
        <taxon>Dothideomycetidae</taxon>
        <taxon>Mycosphaerellales</taxon>
        <taxon>Mycosphaerellaceae</taxon>
        <taxon>Cercospora</taxon>
    </lineage>
</organism>